<evidence type="ECO:0000259" key="7">
    <source>
        <dbReference type="PROSITE" id="PS51294"/>
    </source>
</evidence>
<feature type="compositionally biased region" description="Polar residues" evidence="4">
    <location>
        <begin position="540"/>
        <end position="550"/>
    </location>
</feature>
<reference evidence="8" key="2">
    <citation type="submission" date="2021-04" db="EMBL/GenBank/DDBJ databases">
        <authorList>
            <person name="Podell S."/>
        </authorList>
    </citation>
    <scope>NUCLEOTIDE SEQUENCE</scope>
    <source>
        <strain evidence="8">Hildebrandi</strain>
    </source>
</reference>
<evidence type="ECO:0000313" key="8">
    <source>
        <dbReference type="EMBL" id="KAG7358982.1"/>
    </source>
</evidence>
<feature type="region of interest" description="Disordered" evidence="4">
    <location>
        <begin position="335"/>
        <end position="390"/>
    </location>
</feature>
<feature type="region of interest" description="Disordered" evidence="4">
    <location>
        <begin position="1"/>
        <end position="30"/>
    </location>
</feature>
<dbReference type="InterPro" id="IPR017930">
    <property type="entry name" value="Myb_dom"/>
</dbReference>
<feature type="compositionally biased region" description="Polar residues" evidence="4">
    <location>
        <begin position="146"/>
        <end position="157"/>
    </location>
</feature>
<dbReference type="PANTHER" id="PTHR44042:SF67">
    <property type="entry name" value="MYB-LIKE PROTEIN I"/>
    <property type="match status" value="1"/>
</dbReference>
<dbReference type="InterPro" id="IPR006447">
    <property type="entry name" value="Myb_dom_plants"/>
</dbReference>
<feature type="region of interest" description="Disordered" evidence="4">
    <location>
        <begin position="278"/>
        <end position="307"/>
    </location>
</feature>
<feature type="domain" description="SANT" evidence="6">
    <location>
        <begin position="382"/>
        <end position="433"/>
    </location>
</feature>
<feature type="domain" description="Myb-like" evidence="5">
    <location>
        <begin position="379"/>
        <end position="429"/>
    </location>
</feature>
<organism evidence="8 9">
    <name type="scientific">Nitzschia inconspicua</name>
    <dbReference type="NCBI Taxonomy" id="303405"/>
    <lineage>
        <taxon>Eukaryota</taxon>
        <taxon>Sar</taxon>
        <taxon>Stramenopiles</taxon>
        <taxon>Ochrophyta</taxon>
        <taxon>Bacillariophyta</taxon>
        <taxon>Bacillariophyceae</taxon>
        <taxon>Bacillariophycidae</taxon>
        <taxon>Bacillariales</taxon>
        <taxon>Bacillariaceae</taxon>
        <taxon>Nitzschia</taxon>
    </lineage>
</organism>
<keyword evidence="2" id="KW-0804">Transcription</keyword>
<evidence type="ECO:0000256" key="2">
    <source>
        <dbReference type="ARBA" id="ARBA00023163"/>
    </source>
</evidence>
<gene>
    <name evidence="8" type="ORF">IV203_015571</name>
</gene>
<dbReference type="NCBIfam" id="TIGR01557">
    <property type="entry name" value="myb_SHAQKYF"/>
    <property type="match status" value="1"/>
</dbReference>
<feature type="compositionally biased region" description="Polar residues" evidence="4">
    <location>
        <begin position="374"/>
        <end position="386"/>
    </location>
</feature>
<evidence type="ECO:0000256" key="1">
    <source>
        <dbReference type="ARBA" id="ARBA00023015"/>
    </source>
</evidence>
<feature type="compositionally biased region" description="Basic and acidic residues" evidence="4">
    <location>
        <begin position="125"/>
        <end position="139"/>
    </location>
</feature>
<feature type="compositionally biased region" description="Low complexity" evidence="4">
    <location>
        <begin position="288"/>
        <end position="307"/>
    </location>
</feature>
<feature type="compositionally biased region" description="Polar residues" evidence="4">
    <location>
        <begin position="335"/>
        <end position="345"/>
    </location>
</feature>
<keyword evidence="1" id="KW-0805">Transcription regulation</keyword>
<name>A0A9K3LBI2_9STRA</name>
<dbReference type="InterPro" id="IPR017884">
    <property type="entry name" value="SANT_dom"/>
</dbReference>
<keyword evidence="3" id="KW-0539">Nucleus</keyword>
<feature type="compositionally biased region" description="Low complexity" evidence="4">
    <location>
        <begin position="7"/>
        <end position="22"/>
    </location>
</feature>
<proteinExistence type="predicted"/>
<dbReference type="PROSITE" id="PS51293">
    <property type="entry name" value="SANT"/>
    <property type="match status" value="1"/>
</dbReference>
<keyword evidence="8" id="KW-0238">DNA-binding</keyword>
<feature type="region of interest" description="Disordered" evidence="4">
    <location>
        <begin position="620"/>
        <end position="678"/>
    </location>
</feature>
<feature type="region of interest" description="Disordered" evidence="4">
    <location>
        <begin position="523"/>
        <end position="554"/>
    </location>
</feature>
<evidence type="ECO:0000256" key="3">
    <source>
        <dbReference type="ARBA" id="ARBA00023242"/>
    </source>
</evidence>
<dbReference type="Pfam" id="PF00249">
    <property type="entry name" value="Myb_DNA-binding"/>
    <property type="match status" value="1"/>
</dbReference>
<dbReference type="OrthoDB" id="118550at2759"/>
<feature type="compositionally biased region" description="Polar residues" evidence="4">
    <location>
        <begin position="165"/>
        <end position="181"/>
    </location>
</feature>
<dbReference type="Proteomes" id="UP000693970">
    <property type="component" value="Unassembled WGS sequence"/>
</dbReference>
<comment type="caution">
    <text evidence="8">The sequence shown here is derived from an EMBL/GenBank/DDBJ whole genome shotgun (WGS) entry which is preliminary data.</text>
</comment>
<feature type="region of interest" description="Disordered" evidence="4">
    <location>
        <begin position="103"/>
        <end position="184"/>
    </location>
</feature>
<dbReference type="PANTHER" id="PTHR44042">
    <property type="entry name" value="DUPLICATED HOMEODOMAIN-LIKE SUPERFAMILY PROTEIN-RELATED"/>
    <property type="match status" value="1"/>
</dbReference>
<feature type="compositionally biased region" description="Polar residues" evidence="4">
    <location>
        <begin position="648"/>
        <end position="657"/>
    </location>
</feature>
<sequence>MSDHIQSQSGGKHSSSSDSSGGNHPPQNTDDAMMAVMLAGIDTQKQVDSMSGSVSAVSSLHSTIRSISVPVGAATHALVGSALEHQRCINCRSSNNTTHAAEQLEQQHHHCSTTTRSRLTVISRPEGDKNPNLKEDTHTRGRANSPHANATRSNNCKATDAEALTAQQGSLQPSPRPSSSGEEAAHVFPLSNSDILIDGNEAKQDQQRDHIIGPAISSLSPVTNSTFCPPPSTTDRSTALVAIAPKGATATHTTSYLPSGHPAVEFLAGSGEVACRSAISSQKKHQQASDAPSTTGSSTATVAATTSTPTTAVLTKIVPLQQDPQALGRDTAPTIMSISSNNTAGTAADPPVTPEASNEDTKSPPNKGKRKRSFSGSLKSGQTSGRWTREEHQAFLEGLKECGREWKKVAMRIPTRTSAQIRSHAQKYFAKLQRDHDSSHHLLTASITGGANSSHDESPAALVVGEGGLLTGITIATHPPNSLAPSIQRNVERIMADPRAAQQEVENTLEALRERYRQLQQRLDERRQRRRHRGGDVSVGSFSSENQGPPSVSAPVHVYNARLSRKRLFESPRQYHNSMTASGTGADENSSVSSNVSSVAASRGDLGNEEIIALQVLGGDLPRGDSSVEDAASVPGSAPIDLDEASAAHSTVDSNAMDTDDHPAVPEYRTDDASRSSL</sequence>
<feature type="region of interest" description="Disordered" evidence="4">
    <location>
        <begin position="569"/>
        <end position="596"/>
    </location>
</feature>
<evidence type="ECO:0000259" key="5">
    <source>
        <dbReference type="PROSITE" id="PS50090"/>
    </source>
</evidence>
<dbReference type="AlphaFoldDB" id="A0A9K3LBI2"/>
<evidence type="ECO:0000259" key="6">
    <source>
        <dbReference type="PROSITE" id="PS51293"/>
    </source>
</evidence>
<feature type="domain" description="HTH myb-type" evidence="7">
    <location>
        <begin position="379"/>
        <end position="433"/>
    </location>
</feature>
<dbReference type="EMBL" id="JAGRRH010000014">
    <property type="protein sequence ID" value="KAG7358982.1"/>
    <property type="molecule type" value="Genomic_DNA"/>
</dbReference>
<reference evidence="8" key="1">
    <citation type="journal article" date="2021" name="Sci. Rep.">
        <title>Diploid genomic architecture of Nitzschia inconspicua, an elite biomass production diatom.</title>
        <authorList>
            <person name="Oliver A."/>
            <person name="Podell S."/>
            <person name="Pinowska A."/>
            <person name="Traller J.C."/>
            <person name="Smith S.R."/>
            <person name="McClure R."/>
            <person name="Beliaev A."/>
            <person name="Bohutskyi P."/>
            <person name="Hill E.A."/>
            <person name="Rabines A."/>
            <person name="Zheng H."/>
            <person name="Allen L.Z."/>
            <person name="Kuo A."/>
            <person name="Grigoriev I.V."/>
            <person name="Allen A.E."/>
            <person name="Hazlebeck D."/>
            <person name="Allen E.E."/>
        </authorList>
    </citation>
    <scope>NUCLEOTIDE SEQUENCE</scope>
    <source>
        <strain evidence="8">Hildebrandi</strain>
    </source>
</reference>
<dbReference type="GO" id="GO:0003677">
    <property type="term" value="F:DNA binding"/>
    <property type="evidence" value="ECO:0007669"/>
    <property type="project" value="UniProtKB-KW"/>
</dbReference>
<protein>
    <submittedName>
        <fullName evidence="8">Myb-like DNA-binding protein</fullName>
    </submittedName>
</protein>
<feature type="compositionally biased region" description="Basic and acidic residues" evidence="4">
    <location>
        <begin position="659"/>
        <end position="678"/>
    </location>
</feature>
<keyword evidence="9" id="KW-1185">Reference proteome</keyword>
<dbReference type="SMART" id="SM00717">
    <property type="entry name" value="SANT"/>
    <property type="match status" value="1"/>
</dbReference>
<dbReference type="PROSITE" id="PS50090">
    <property type="entry name" value="MYB_LIKE"/>
    <property type="match status" value="1"/>
</dbReference>
<evidence type="ECO:0000256" key="4">
    <source>
        <dbReference type="SAM" id="MobiDB-lite"/>
    </source>
</evidence>
<accession>A0A9K3LBI2</accession>
<feature type="compositionally biased region" description="Polar residues" evidence="4">
    <location>
        <begin position="574"/>
        <end position="583"/>
    </location>
</feature>
<dbReference type="PROSITE" id="PS51294">
    <property type="entry name" value="HTH_MYB"/>
    <property type="match status" value="1"/>
</dbReference>
<dbReference type="CDD" id="cd00167">
    <property type="entry name" value="SANT"/>
    <property type="match status" value="1"/>
</dbReference>
<evidence type="ECO:0000313" key="9">
    <source>
        <dbReference type="Proteomes" id="UP000693970"/>
    </source>
</evidence>
<dbReference type="InterPro" id="IPR001005">
    <property type="entry name" value="SANT/Myb"/>
</dbReference>